<dbReference type="EMBL" id="DUZY01000003">
    <property type="protein sequence ID" value="DAD32324.1"/>
    <property type="molecule type" value="Genomic_DNA"/>
</dbReference>
<accession>A0A822YDU0</accession>
<reference evidence="2 3" key="1">
    <citation type="journal article" date="2020" name="Mol. Biol. Evol.">
        <title>Distinct Expression and Methylation Patterns for Genes with Different Fates following a Single Whole-Genome Duplication in Flowering Plants.</title>
        <authorList>
            <person name="Shi T."/>
            <person name="Rahmani R.S."/>
            <person name="Gugger P.F."/>
            <person name="Wang M."/>
            <person name="Li H."/>
            <person name="Zhang Y."/>
            <person name="Li Z."/>
            <person name="Wang Q."/>
            <person name="Van de Peer Y."/>
            <person name="Marchal K."/>
            <person name="Chen J."/>
        </authorList>
    </citation>
    <scope>NUCLEOTIDE SEQUENCE [LARGE SCALE GENOMIC DNA]</scope>
    <source>
        <tissue evidence="2">Leaf</tissue>
    </source>
</reference>
<name>A0A822YDU0_NELNU</name>
<dbReference type="Proteomes" id="UP000607653">
    <property type="component" value="Unassembled WGS sequence"/>
</dbReference>
<protein>
    <submittedName>
        <fullName evidence="2">Uncharacterized protein</fullName>
    </submittedName>
</protein>
<gene>
    <name evidence="2" type="ORF">HUJ06_011175</name>
</gene>
<feature type="compositionally biased region" description="Polar residues" evidence="1">
    <location>
        <begin position="1"/>
        <end position="21"/>
    </location>
</feature>
<keyword evidence="3" id="KW-1185">Reference proteome</keyword>
<dbReference type="AlphaFoldDB" id="A0A822YDU0"/>
<organism evidence="2 3">
    <name type="scientific">Nelumbo nucifera</name>
    <name type="common">Sacred lotus</name>
    <dbReference type="NCBI Taxonomy" id="4432"/>
    <lineage>
        <taxon>Eukaryota</taxon>
        <taxon>Viridiplantae</taxon>
        <taxon>Streptophyta</taxon>
        <taxon>Embryophyta</taxon>
        <taxon>Tracheophyta</taxon>
        <taxon>Spermatophyta</taxon>
        <taxon>Magnoliopsida</taxon>
        <taxon>Proteales</taxon>
        <taxon>Nelumbonaceae</taxon>
        <taxon>Nelumbo</taxon>
    </lineage>
</organism>
<comment type="caution">
    <text evidence="2">The sequence shown here is derived from an EMBL/GenBank/DDBJ whole genome shotgun (WGS) entry which is preliminary data.</text>
</comment>
<feature type="region of interest" description="Disordered" evidence="1">
    <location>
        <begin position="1"/>
        <end position="29"/>
    </location>
</feature>
<evidence type="ECO:0000313" key="3">
    <source>
        <dbReference type="Proteomes" id="UP000607653"/>
    </source>
</evidence>
<evidence type="ECO:0000313" key="2">
    <source>
        <dbReference type="EMBL" id="DAD32324.1"/>
    </source>
</evidence>
<proteinExistence type="predicted"/>
<evidence type="ECO:0000256" key="1">
    <source>
        <dbReference type="SAM" id="MobiDB-lite"/>
    </source>
</evidence>
<sequence length="166" mass="17738">MPRSWKSSLPQGALQTGQATTPAYRPALPATTPTVSKMGSCFSSESSNSPVSPTIKVISADGKLHDYISPVTVELKPMAVGNSSSRRKSLLQVELKPKHVKPSSEIWDCFFLSLCALSTGCLSSVVGRERLVVDGAGDFPPAALAKPEPPPLQHLRSWSLCHVLQS</sequence>